<dbReference type="Proteomes" id="UP000272051">
    <property type="component" value="Unassembled WGS sequence"/>
</dbReference>
<dbReference type="FunFam" id="3.90.950.10:FF:000001">
    <property type="entry name" value="dITP/XTP pyrophosphatase"/>
    <property type="match status" value="1"/>
</dbReference>
<evidence type="ECO:0000256" key="2">
    <source>
        <dbReference type="ARBA" id="ARBA00011738"/>
    </source>
</evidence>
<accession>A0A497ET94</accession>
<dbReference type="InterPro" id="IPR020922">
    <property type="entry name" value="dITP/XTP_pyrophosphatase"/>
</dbReference>
<dbReference type="SUPFAM" id="SSF52972">
    <property type="entry name" value="ITPase-like"/>
    <property type="match status" value="1"/>
</dbReference>
<feature type="binding site" evidence="10">
    <location>
        <position position="46"/>
    </location>
    <ligand>
        <name>Mg(2+)</name>
        <dbReference type="ChEBI" id="CHEBI:18420"/>
    </ligand>
</feature>
<dbReference type="Gene3D" id="3.90.950.10">
    <property type="match status" value="1"/>
</dbReference>
<dbReference type="InterPro" id="IPR002637">
    <property type="entry name" value="RdgB/HAM1"/>
</dbReference>
<evidence type="ECO:0000256" key="11">
    <source>
        <dbReference type="RuleBase" id="RU003781"/>
    </source>
</evidence>
<dbReference type="GO" id="GO:0036222">
    <property type="term" value="F:XTP diphosphatase activity"/>
    <property type="evidence" value="ECO:0007669"/>
    <property type="project" value="UniProtKB-UniRule"/>
</dbReference>
<dbReference type="GO" id="GO:0046872">
    <property type="term" value="F:metal ion binding"/>
    <property type="evidence" value="ECO:0007669"/>
    <property type="project" value="UniProtKB-KW"/>
</dbReference>
<evidence type="ECO:0000256" key="6">
    <source>
        <dbReference type="ARBA" id="ARBA00022842"/>
    </source>
</evidence>
<feature type="binding site" evidence="10">
    <location>
        <position position="76"/>
    </location>
    <ligand>
        <name>substrate</name>
    </ligand>
</feature>
<dbReference type="GO" id="GO:0017111">
    <property type="term" value="F:ribonucleoside triphosphate phosphatase activity"/>
    <property type="evidence" value="ECO:0007669"/>
    <property type="project" value="InterPro"/>
</dbReference>
<reference evidence="14 15" key="1">
    <citation type="submission" date="2018-06" db="EMBL/GenBank/DDBJ databases">
        <title>Extensive metabolic versatility and redundancy in microbially diverse, dynamic hydrothermal sediments.</title>
        <authorList>
            <person name="Dombrowski N."/>
            <person name="Teske A."/>
            <person name="Baker B.J."/>
        </authorList>
    </citation>
    <scope>NUCLEOTIDE SEQUENCE [LARGE SCALE GENOMIC DNA]</scope>
    <source>
        <strain evidence="13">B34_G17</strain>
        <strain evidence="12">B66_G16</strain>
    </source>
</reference>
<comment type="caution">
    <text evidence="12">The sequence shown here is derived from an EMBL/GenBank/DDBJ whole genome shotgun (WGS) entry which is preliminary data.</text>
</comment>
<dbReference type="EMBL" id="QMQV01000003">
    <property type="protein sequence ID" value="RLE50584.1"/>
    <property type="molecule type" value="Genomic_DNA"/>
</dbReference>
<keyword evidence="6 10" id="KW-0460">Magnesium</keyword>
<comment type="function">
    <text evidence="10">Pyrophosphatase that catalyzes the hydrolysis of nucleoside triphosphates to their monophosphate derivatives, with a high preference for the non-canonical purine nucleotides XTP (xanthosine triphosphate), dITP (deoxyinosine triphosphate) and ITP. Seems to function as a house-cleaning enzyme that removes non-canonical purine nucleotides from the nucleotide pool, thus preventing their incorporation into DNA/RNA and avoiding chromosomal lesions.</text>
</comment>
<feature type="binding site" evidence="10">
    <location>
        <begin position="179"/>
        <end position="180"/>
    </location>
    <ligand>
        <name>substrate</name>
    </ligand>
</feature>
<dbReference type="NCBIfam" id="TIGR00042">
    <property type="entry name" value="RdgB/HAM1 family non-canonical purine NTP pyrophosphatase"/>
    <property type="match status" value="1"/>
</dbReference>
<evidence type="ECO:0000313" key="15">
    <source>
        <dbReference type="Proteomes" id="UP000278475"/>
    </source>
</evidence>
<dbReference type="AlphaFoldDB" id="A0A497ET94"/>
<evidence type="ECO:0000313" key="12">
    <source>
        <dbReference type="EMBL" id="RLE50584.1"/>
    </source>
</evidence>
<evidence type="ECO:0000256" key="8">
    <source>
        <dbReference type="ARBA" id="ARBA00051875"/>
    </source>
</evidence>
<dbReference type="PANTHER" id="PTHR11067">
    <property type="entry name" value="INOSINE TRIPHOSPHATE PYROPHOSPHATASE/HAM1 PROTEIN"/>
    <property type="match status" value="1"/>
</dbReference>
<evidence type="ECO:0000256" key="4">
    <source>
        <dbReference type="ARBA" id="ARBA00022741"/>
    </source>
</evidence>
<evidence type="ECO:0000256" key="7">
    <source>
        <dbReference type="ARBA" id="ARBA00023080"/>
    </source>
</evidence>
<dbReference type="HAMAP" id="MF_01405">
    <property type="entry name" value="Non_canon_purine_NTPase"/>
    <property type="match status" value="1"/>
</dbReference>
<dbReference type="PANTHER" id="PTHR11067:SF9">
    <property type="entry name" value="INOSINE TRIPHOSPHATE PYROPHOSPHATASE"/>
    <property type="match status" value="1"/>
</dbReference>
<comment type="catalytic activity">
    <reaction evidence="10">
        <text>ITP + H2O = IMP + diphosphate + H(+)</text>
        <dbReference type="Rhea" id="RHEA:29399"/>
        <dbReference type="ChEBI" id="CHEBI:15377"/>
        <dbReference type="ChEBI" id="CHEBI:15378"/>
        <dbReference type="ChEBI" id="CHEBI:33019"/>
        <dbReference type="ChEBI" id="CHEBI:58053"/>
        <dbReference type="ChEBI" id="CHEBI:61402"/>
        <dbReference type="EC" id="3.6.1.66"/>
    </reaction>
</comment>
<dbReference type="Pfam" id="PF01725">
    <property type="entry name" value="Ham1p_like"/>
    <property type="match status" value="1"/>
</dbReference>
<feature type="binding site" evidence="10">
    <location>
        <position position="174"/>
    </location>
    <ligand>
        <name>substrate</name>
    </ligand>
</feature>
<keyword evidence="4 10" id="KW-0547">Nucleotide-binding</keyword>
<evidence type="ECO:0000256" key="9">
    <source>
        <dbReference type="ARBA" id="ARBA00052017"/>
    </source>
</evidence>
<evidence type="ECO:0000256" key="10">
    <source>
        <dbReference type="HAMAP-Rule" id="MF_01405"/>
    </source>
</evidence>
<comment type="catalytic activity">
    <reaction evidence="9 10">
        <text>XTP + H2O = XMP + diphosphate + H(+)</text>
        <dbReference type="Rhea" id="RHEA:28610"/>
        <dbReference type="ChEBI" id="CHEBI:15377"/>
        <dbReference type="ChEBI" id="CHEBI:15378"/>
        <dbReference type="ChEBI" id="CHEBI:33019"/>
        <dbReference type="ChEBI" id="CHEBI:57464"/>
        <dbReference type="ChEBI" id="CHEBI:61314"/>
        <dbReference type="EC" id="3.6.1.66"/>
    </reaction>
</comment>
<dbReference type="NCBIfam" id="NF011396">
    <property type="entry name" value="PRK14821.1"/>
    <property type="match status" value="1"/>
</dbReference>
<dbReference type="GO" id="GO:0009146">
    <property type="term" value="P:purine nucleoside triphosphate catabolic process"/>
    <property type="evidence" value="ECO:0007669"/>
    <property type="project" value="UniProtKB-UniRule"/>
</dbReference>
<dbReference type="GO" id="GO:0005737">
    <property type="term" value="C:cytoplasm"/>
    <property type="evidence" value="ECO:0007669"/>
    <property type="project" value="TreeGrafter"/>
</dbReference>
<evidence type="ECO:0000313" key="13">
    <source>
        <dbReference type="EMBL" id="RLE53148.1"/>
    </source>
</evidence>
<gene>
    <name evidence="12" type="primary">rdgB</name>
    <name evidence="12" type="ORF">DRJ31_00730</name>
    <name evidence="13" type="ORF">DRJ33_01890</name>
</gene>
<organism evidence="12 15">
    <name type="scientific">Thermoproteota archaeon</name>
    <dbReference type="NCBI Taxonomy" id="2056631"/>
    <lineage>
        <taxon>Archaea</taxon>
        <taxon>Thermoproteota</taxon>
    </lineage>
</organism>
<comment type="similarity">
    <text evidence="1 10 11">Belongs to the HAM1 NTPase family.</text>
</comment>
<dbReference type="EC" id="3.6.1.66" evidence="10"/>
<dbReference type="Proteomes" id="UP000278475">
    <property type="component" value="Unassembled WGS sequence"/>
</dbReference>
<comment type="cofactor">
    <cofactor evidence="10">
        <name>Mg(2+)</name>
        <dbReference type="ChEBI" id="CHEBI:18420"/>
    </cofactor>
    <text evidence="10">Binds 1 Mg(2+) ion per subunit.</text>
</comment>
<feature type="active site" description="Proton acceptor" evidence="10">
    <location>
        <position position="75"/>
    </location>
</feature>
<comment type="catalytic activity">
    <reaction evidence="8 10">
        <text>dITP + H2O = dIMP + diphosphate + H(+)</text>
        <dbReference type="Rhea" id="RHEA:28342"/>
        <dbReference type="ChEBI" id="CHEBI:15377"/>
        <dbReference type="ChEBI" id="CHEBI:15378"/>
        <dbReference type="ChEBI" id="CHEBI:33019"/>
        <dbReference type="ChEBI" id="CHEBI:61194"/>
        <dbReference type="ChEBI" id="CHEBI:61382"/>
        <dbReference type="EC" id="3.6.1.66"/>
    </reaction>
</comment>
<keyword evidence="5 10" id="KW-0378">Hydrolase</keyword>
<feature type="binding site" evidence="10">
    <location>
        <begin position="151"/>
        <end position="154"/>
    </location>
    <ligand>
        <name>substrate</name>
    </ligand>
</feature>
<sequence length="199" mass="22446">MAKLHTNHTNSELYFVTENTGKFREAYEVLSKYGITLRQLSVKRIEIQSENLEEIAKFSAQQLIKQYNLELIVEDAGLFIEALNGFPGPFSSYVYKTIGVAGILKLMEGKTNRAAQFKSVVCYCSPKSKPAIFTGIVKGAISKEPRGLRGFGFDPIFIPEGSDKTFAEMSVEEKNSFSHRAKAFKAFTEYYLKQILKSR</sequence>
<protein>
    <recommendedName>
        <fullName evidence="10">dITP/XTP pyrophosphatase</fullName>
        <ecNumber evidence="10">3.6.1.66</ecNumber>
    </recommendedName>
    <alternativeName>
        <fullName evidence="10">Non-canonical purine NTP pyrophosphatase</fullName>
    </alternativeName>
    <alternativeName>
        <fullName evidence="10">Non-standard purine NTP pyrophosphatase</fullName>
    </alternativeName>
    <alternativeName>
        <fullName evidence="10">Nucleoside-triphosphate diphosphatase</fullName>
    </alternativeName>
    <alternativeName>
        <fullName evidence="10">Nucleoside-triphosphate pyrophosphatase</fullName>
        <shortName evidence="10">NTPase</shortName>
    </alternativeName>
</protein>
<evidence type="ECO:0000256" key="5">
    <source>
        <dbReference type="ARBA" id="ARBA00022801"/>
    </source>
</evidence>
<comment type="subunit">
    <text evidence="2 10">Homodimer.</text>
</comment>
<keyword evidence="3 10" id="KW-0479">Metal-binding</keyword>
<name>A0A497ET94_9CREN</name>
<evidence type="ECO:0000256" key="1">
    <source>
        <dbReference type="ARBA" id="ARBA00008023"/>
    </source>
</evidence>
<evidence type="ECO:0000256" key="3">
    <source>
        <dbReference type="ARBA" id="ARBA00022723"/>
    </source>
</evidence>
<evidence type="ECO:0000313" key="14">
    <source>
        <dbReference type="Proteomes" id="UP000272051"/>
    </source>
</evidence>
<proteinExistence type="inferred from homology"/>
<dbReference type="GO" id="GO:0036220">
    <property type="term" value="F:ITP diphosphatase activity"/>
    <property type="evidence" value="ECO:0007669"/>
    <property type="project" value="UniProtKB-UniRule"/>
</dbReference>
<dbReference type="EMBL" id="QMQX01000020">
    <property type="protein sequence ID" value="RLE53148.1"/>
    <property type="molecule type" value="Genomic_DNA"/>
</dbReference>
<dbReference type="GO" id="GO:0035870">
    <property type="term" value="F:dITP diphosphatase activity"/>
    <property type="evidence" value="ECO:0007669"/>
    <property type="project" value="UniProtKB-UniRule"/>
</dbReference>
<dbReference type="GO" id="GO:0009117">
    <property type="term" value="P:nucleotide metabolic process"/>
    <property type="evidence" value="ECO:0007669"/>
    <property type="project" value="UniProtKB-KW"/>
</dbReference>
<feature type="binding site" evidence="10">
    <location>
        <begin position="17"/>
        <end position="22"/>
    </location>
    <ligand>
        <name>substrate</name>
    </ligand>
</feature>
<feature type="binding site" evidence="10">
    <location>
        <position position="75"/>
    </location>
    <ligand>
        <name>Mg(2+)</name>
        <dbReference type="ChEBI" id="CHEBI:18420"/>
    </ligand>
</feature>
<dbReference type="InterPro" id="IPR029001">
    <property type="entry name" value="ITPase-like_fam"/>
</dbReference>
<dbReference type="CDD" id="cd00515">
    <property type="entry name" value="HAM1"/>
    <property type="match status" value="1"/>
</dbReference>
<dbReference type="GO" id="GO:0000166">
    <property type="term" value="F:nucleotide binding"/>
    <property type="evidence" value="ECO:0007669"/>
    <property type="project" value="UniProtKB-KW"/>
</dbReference>
<keyword evidence="7 10" id="KW-0546">Nucleotide metabolism</keyword>